<feature type="domain" description="Coenzyme Q-binding protein COQ10 START" evidence="1">
    <location>
        <begin position="17"/>
        <end position="81"/>
    </location>
</feature>
<accession>A0ABZ0SM88</accession>
<dbReference type="SUPFAM" id="SSF55961">
    <property type="entry name" value="Bet v1-like"/>
    <property type="match status" value="1"/>
</dbReference>
<organism evidence="2 3">
    <name type="scientific">Microbacterium rhizosphaerae</name>
    <dbReference type="NCBI Taxonomy" id="1678237"/>
    <lineage>
        <taxon>Bacteria</taxon>
        <taxon>Bacillati</taxon>
        <taxon>Actinomycetota</taxon>
        <taxon>Actinomycetes</taxon>
        <taxon>Micrococcales</taxon>
        <taxon>Microbacteriaceae</taxon>
        <taxon>Microbacterium</taxon>
    </lineage>
</organism>
<dbReference type="Proteomes" id="UP001323798">
    <property type="component" value="Chromosome"/>
</dbReference>
<reference evidence="2 3" key="1">
    <citation type="submission" date="2023-11" db="EMBL/GenBank/DDBJ databases">
        <title>Genome sequence of Microbacterium rhizosphaerae KACC 19337.</title>
        <authorList>
            <person name="Choi H."/>
            <person name="Kim S."/>
            <person name="Kim Y."/>
            <person name="Kwon S.-W."/>
            <person name="Heo J."/>
        </authorList>
    </citation>
    <scope>NUCLEOTIDE SEQUENCE [LARGE SCALE GENOMIC DNA]</scope>
    <source>
        <strain evidence="2 3">KACC 19337</strain>
    </source>
</reference>
<keyword evidence="3" id="KW-1185">Reference proteome</keyword>
<gene>
    <name evidence="2" type="ORF">SM116_02085</name>
</gene>
<evidence type="ECO:0000313" key="3">
    <source>
        <dbReference type="Proteomes" id="UP001323798"/>
    </source>
</evidence>
<dbReference type="Gene3D" id="3.30.530.20">
    <property type="match status" value="1"/>
</dbReference>
<name>A0ABZ0SM88_9MICO</name>
<dbReference type="InterPro" id="IPR023393">
    <property type="entry name" value="START-like_dom_sf"/>
</dbReference>
<dbReference type="Pfam" id="PF03364">
    <property type="entry name" value="Polyketide_cyc"/>
    <property type="match status" value="1"/>
</dbReference>
<evidence type="ECO:0000259" key="1">
    <source>
        <dbReference type="Pfam" id="PF03364"/>
    </source>
</evidence>
<dbReference type="InterPro" id="IPR005031">
    <property type="entry name" value="COQ10_START"/>
</dbReference>
<sequence length="179" mass="20268">MDARYHFVTTYRLTGKATRVWDVLRDVEGWARWWPGLESVRLIRAPNGREGVGAVHRYVVRAPVGYRFAYETEVTAIEPMRYVDAVARGELAGRGRVAMEPPAGEDVTVWIAWLVETPKRWMRVLSPIARPAFAWNHHRLMNGFGTGLASASGMLLVSTEHAELSPRQPGFWVMPEPAR</sequence>
<dbReference type="RefSeq" id="WP_320942812.1">
    <property type="nucleotide sequence ID" value="NZ_BAABEU010000003.1"/>
</dbReference>
<evidence type="ECO:0000313" key="2">
    <source>
        <dbReference type="EMBL" id="WPR90099.1"/>
    </source>
</evidence>
<dbReference type="EMBL" id="CP139368">
    <property type="protein sequence ID" value="WPR90099.1"/>
    <property type="molecule type" value="Genomic_DNA"/>
</dbReference>
<protein>
    <submittedName>
        <fullName evidence="2">SRPBCC family protein</fullName>
    </submittedName>
</protein>
<proteinExistence type="predicted"/>